<dbReference type="GO" id="GO:0035556">
    <property type="term" value="P:intracellular signal transduction"/>
    <property type="evidence" value="ECO:0007669"/>
    <property type="project" value="InterPro"/>
</dbReference>
<organism evidence="4">
    <name type="scientific">marine metagenome</name>
    <dbReference type="NCBI Taxonomy" id="408172"/>
    <lineage>
        <taxon>unclassified sequences</taxon>
        <taxon>metagenomes</taxon>
        <taxon>ecological metagenomes</taxon>
    </lineage>
</organism>
<proteinExistence type="predicted"/>
<dbReference type="PANTHER" id="PTHR43081:SF19">
    <property type="entry name" value="PH-SENSITIVE ADENYLATE CYCLASE RV1264"/>
    <property type="match status" value="1"/>
</dbReference>
<feature type="domain" description="OmpA-like" evidence="3">
    <location>
        <begin position="261"/>
        <end position="399"/>
    </location>
</feature>
<dbReference type="Gene3D" id="3.30.70.1230">
    <property type="entry name" value="Nucleotide cyclase"/>
    <property type="match status" value="1"/>
</dbReference>
<dbReference type="AlphaFoldDB" id="A0A382BQN9"/>
<dbReference type="InterPro" id="IPR001054">
    <property type="entry name" value="A/G_cyclase"/>
</dbReference>
<dbReference type="PROSITE" id="PS51123">
    <property type="entry name" value="OMPA_2"/>
    <property type="match status" value="1"/>
</dbReference>
<dbReference type="Pfam" id="PF00211">
    <property type="entry name" value="Guanylate_cyc"/>
    <property type="match status" value="1"/>
</dbReference>
<feature type="transmembrane region" description="Helical" evidence="1">
    <location>
        <begin position="199"/>
        <end position="220"/>
    </location>
</feature>
<dbReference type="SUPFAM" id="SSF55073">
    <property type="entry name" value="Nucleotide cyclase"/>
    <property type="match status" value="1"/>
</dbReference>
<dbReference type="InterPro" id="IPR029787">
    <property type="entry name" value="Nucleotide_cyclase"/>
</dbReference>
<evidence type="ECO:0000259" key="2">
    <source>
        <dbReference type="PROSITE" id="PS50125"/>
    </source>
</evidence>
<dbReference type="PANTHER" id="PTHR43081">
    <property type="entry name" value="ADENYLATE CYCLASE, TERMINAL-DIFFERENTIATION SPECIFIC-RELATED"/>
    <property type="match status" value="1"/>
</dbReference>
<protein>
    <recommendedName>
        <fullName evidence="5">Guanylate cyclase domain-containing protein</fullName>
    </recommendedName>
</protein>
<dbReference type="InterPro" id="IPR036737">
    <property type="entry name" value="OmpA-like_sf"/>
</dbReference>
<dbReference type="PROSITE" id="PS50125">
    <property type="entry name" value="GUANYLATE_CYCLASE_2"/>
    <property type="match status" value="1"/>
</dbReference>
<keyword evidence="1" id="KW-0472">Membrane</keyword>
<dbReference type="Gene3D" id="3.30.1330.60">
    <property type="entry name" value="OmpA-like domain"/>
    <property type="match status" value="1"/>
</dbReference>
<dbReference type="GO" id="GO:0006171">
    <property type="term" value="P:cAMP biosynthetic process"/>
    <property type="evidence" value="ECO:0007669"/>
    <property type="project" value="TreeGrafter"/>
</dbReference>
<dbReference type="InterPro" id="IPR050697">
    <property type="entry name" value="Adenylyl/Guanylyl_Cyclase_3/4"/>
</dbReference>
<evidence type="ECO:0000259" key="3">
    <source>
        <dbReference type="PROSITE" id="PS51123"/>
    </source>
</evidence>
<dbReference type="InterPro" id="IPR006665">
    <property type="entry name" value="OmpA-like"/>
</dbReference>
<keyword evidence="1" id="KW-1133">Transmembrane helix</keyword>
<evidence type="ECO:0008006" key="5">
    <source>
        <dbReference type="Google" id="ProtNLM"/>
    </source>
</evidence>
<feature type="domain" description="Guanylate cyclase" evidence="2">
    <location>
        <begin position="12"/>
        <end position="126"/>
    </location>
</feature>
<evidence type="ECO:0000256" key="1">
    <source>
        <dbReference type="SAM" id="Phobius"/>
    </source>
</evidence>
<sequence length="399" mass="45738">MPSPQIERKLAAIMFTDIVNFSLMMGEDEDNTILLLDKHNEISNKVFSKYKGKLIKQLGDGNFVEFNSSLDAVKAAKELQQQFKEYNKNVVEENQIHIRIGIHVGDVIEKNGDLFGDGVNVTSRITAFAEKGGICVTQEAYRTIQGQKDVYAISIGDYDLKNIVGNWNLHRVFDNRDEFQEWTESIHKQKRAQERKTKFYKIGFASLILIVLLIINVPIINEMYIDFQNDKRLIYLYEQLSLMSQEKNIFDSNDIQLVKNEDGVILSHSGSSAFPPLSNKLKDNAKDRIARYVEIINSFDGYFEINTHTDNAAPPRIMQLKFATNSELAGARAATIFSYLIESGLDFSSGKVKAVFWADRMPKDFGYLDKMATDKEIENANSTKELRAKNRRIDFYFHY</sequence>
<evidence type="ECO:0000313" key="4">
    <source>
        <dbReference type="EMBL" id="SVB16150.1"/>
    </source>
</evidence>
<keyword evidence="1" id="KW-0812">Transmembrane</keyword>
<reference evidence="4" key="1">
    <citation type="submission" date="2018-05" db="EMBL/GenBank/DDBJ databases">
        <authorList>
            <person name="Lanie J.A."/>
            <person name="Ng W.-L."/>
            <person name="Kazmierczak K.M."/>
            <person name="Andrzejewski T.M."/>
            <person name="Davidsen T.M."/>
            <person name="Wayne K.J."/>
            <person name="Tettelin H."/>
            <person name="Glass J.I."/>
            <person name="Rusch D."/>
            <person name="Podicherti R."/>
            <person name="Tsui H.-C.T."/>
            <person name="Winkler M.E."/>
        </authorList>
    </citation>
    <scope>NUCLEOTIDE SEQUENCE</scope>
</reference>
<dbReference type="CDD" id="cd07302">
    <property type="entry name" value="CHD"/>
    <property type="match status" value="1"/>
</dbReference>
<name>A0A382BQN9_9ZZZZ</name>
<gene>
    <name evidence="4" type="ORF">METZ01_LOCUS169004</name>
</gene>
<dbReference type="SUPFAM" id="SSF103088">
    <property type="entry name" value="OmpA-like"/>
    <property type="match status" value="1"/>
</dbReference>
<dbReference type="SMART" id="SM00044">
    <property type="entry name" value="CYCc"/>
    <property type="match status" value="1"/>
</dbReference>
<dbReference type="EMBL" id="UINC01030934">
    <property type="protein sequence ID" value="SVB16150.1"/>
    <property type="molecule type" value="Genomic_DNA"/>
</dbReference>
<accession>A0A382BQN9</accession>